<dbReference type="GO" id="GO:0044780">
    <property type="term" value="P:bacterial-type flagellum assembly"/>
    <property type="evidence" value="ECO:0007669"/>
    <property type="project" value="InterPro"/>
</dbReference>
<name>A0A1W0C9I6_9NEIS</name>
<evidence type="ECO:0000256" key="1">
    <source>
        <dbReference type="ARBA" id="ARBA00002397"/>
    </source>
</evidence>
<dbReference type="Gene3D" id="1.20.58.300">
    <property type="entry name" value="FlgN-like"/>
    <property type="match status" value="1"/>
</dbReference>
<reference evidence="4 5" key="1">
    <citation type="submission" date="2017-02" db="EMBL/GenBank/DDBJ databases">
        <title>Chromobacterium haemolyticum H5244.</title>
        <authorList>
            <person name="Gulvik C.A."/>
        </authorList>
    </citation>
    <scope>NUCLEOTIDE SEQUENCE [LARGE SCALE GENOMIC DNA]</scope>
    <source>
        <strain evidence="4 5">H5244</strain>
    </source>
</reference>
<sequence>MNVVEEFCQLCRAESDLVARLVALLEQEQKVLVQGFDVQLDALAEGKSAVLDQLAVSAAQRGELMRRIGVQDSETVYIWLADKPEASLAWTGLEEAIQRAQSINQLNGSFIDQRLSLVEGALNTLRDAAASTMGYDKAGQLPELATGRRFLGSA</sequence>
<dbReference type="RefSeq" id="WP_081557101.1">
    <property type="nucleotide sequence ID" value="NZ_MUKV01000064.1"/>
</dbReference>
<protein>
    <recommendedName>
        <fullName evidence="6">Flagellar biosynthesis protein FlgN</fullName>
    </recommendedName>
</protein>
<evidence type="ECO:0008006" key="6">
    <source>
        <dbReference type="Google" id="ProtNLM"/>
    </source>
</evidence>
<dbReference type="InterPro" id="IPR036679">
    <property type="entry name" value="FlgN-like_sf"/>
</dbReference>
<dbReference type="Proteomes" id="UP000192721">
    <property type="component" value="Unassembled WGS sequence"/>
</dbReference>
<keyword evidence="3" id="KW-1005">Bacterial flagellum biogenesis</keyword>
<dbReference type="EMBL" id="MUKV01000064">
    <property type="protein sequence ID" value="OQS31379.1"/>
    <property type="molecule type" value="Genomic_DNA"/>
</dbReference>
<comment type="caution">
    <text evidence="4">The sequence shown here is derived from an EMBL/GenBank/DDBJ whole genome shotgun (WGS) entry which is preliminary data.</text>
</comment>
<comment type="function">
    <text evidence="1">Required for the efficient initiation of filament assembly.</text>
</comment>
<evidence type="ECO:0000313" key="5">
    <source>
        <dbReference type="Proteomes" id="UP000192721"/>
    </source>
</evidence>
<gene>
    <name evidence="4" type="ORF">B0T45_22970</name>
</gene>
<evidence type="ECO:0000313" key="4">
    <source>
        <dbReference type="EMBL" id="OQS31379.1"/>
    </source>
</evidence>
<evidence type="ECO:0000256" key="3">
    <source>
        <dbReference type="ARBA" id="ARBA00022795"/>
    </source>
</evidence>
<proteinExistence type="inferred from homology"/>
<organism evidence="4 5">
    <name type="scientific">Chromobacterium haemolyticum</name>
    <dbReference type="NCBI Taxonomy" id="394935"/>
    <lineage>
        <taxon>Bacteria</taxon>
        <taxon>Pseudomonadati</taxon>
        <taxon>Pseudomonadota</taxon>
        <taxon>Betaproteobacteria</taxon>
        <taxon>Neisseriales</taxon>
        <taxon>Chromobacteriaceae</taxon>
        <taxon>Chromobacterium</taxon>
    </lineage>
</organism>
<comment type="similarity">
    <text evidence="2">Belongs to the FlgN family.</text>
</comment>
<accession>A0A1W0C9I6</accession>
<dbReference type="SUPFAM" id="SSF140566">
    <property type="entry name" value="FlgN-like"/>
    <property type="match status" value="1"/>
</dbReference>
<dbReference type="Pfam" id="PF05130">
    <property type="entry name" value="FlgN"/>
    <property type="match status" value="1"/>
</dbReference>
<evidence type="ECO:0000256" key="2">
    <source>
        <dbReference type="ARBA" id="ARBA00007703"/>
    </source>
</evidence>
<dbReference type="AlphaFoldDB" id="A0A1W0C9I6"/>
<dbReference type="InterPro" id="IPR007809">
    <property type="entry name" value="FlgN-like"/>
</dbReference>